<gene>
    <name evidence="1" type="primary">pilM</name>
    <name evidence="1" type="ORF">OW763_09535</name>
</gene>
<evidence type="ECO:0000313" key="2">
    <source>
        <dbReference type="Proteomes" id="UP001078443"/>
    </source>
</evidence>
<dbReference type="InterPro" id="IPR050696">
    <property type="entry name" value="FtsA/MreB"/>
</dbReference>
<sequence length="356" mass="40909">MFNSKLLSIDIGTKNIKIIEAKQNGEKIIVDKAFTVKTPENCFDDGNIVNMITMKQKIEEVLKKENLKSKRVVVTSKSTSLITRVIEVPFQKKDKEFNSLINYEIQQYLPINFEDYITKYIKLEDFEKDEVKMTRVRVAVYPKIVAKAYWDLVTELKLNPVALQISSNSVAKLFYRNNTMINDENISSKETVVIIDIGADYLELNFILNGQLKFTRILSGGGSYLDANIASELFIQEEEAENKKINMCDLSLDEHSEHPEAEIINNSVKLVVDRWISEIHRMLEYYRNLNKDETIKKIYLHGGSSNLKGLCEYMESALNTPIDKIESMDNIVLQEQASNITIENYLNAIGAVIRRK</sequence>
<dbReference type="SUPFAM" id="SSF53067">
    <property type="entry name" value="Actin-like ATPase domain"/>
    <property type="match status" value="2"/>
</dbReference>
<dbReference type="EMBL" id="JAPQER010000003">
    <property type="protein sequence ID" value="MCY6484581.1"/>
    <property type="molecule type" value="Genomic_DNA"/>
</dbReference>
<dbReference type="Gene3D" id="3.30.1490.300">
    <property type="match status" value="1"/>
</dbReference>
<reference evidence="1" key="1">
    <citation type="submission" date="2022-12" db="EMBL/GenBank/DDBJ databases">
        <authorList>
            <person name="Wang J."/>
        </authorList>
    </citation>
    <scope>NUCLEOTIDE SEQUENCE</scope>
    <source>
        <strain evidence="1">HY-45-18</strain>
    </source>
</reference>
<dbReference type="Proteomes" id="UP001078443">
    <property type="component" value="Unassembled WGS sequence"/>
</dbReference>
<protein>
    <submittedName>
        <fullName evidence="1">Type IV pilus assembly protein PilM</fullName>
    </submittedName>
</protein>
<dbReference type="PANTHER" id="PTHR32432">
    <property type="entry name" value="CELL DIVISION PROTEIN FTSA-RELATED"/>
    <property type="match status" value="1"/>
</dbReference>
<dbReference type="InterPro" id="IPR005883">
    <property type="entry name" value="PilM"/>
</dbReference>
<dbReference type="NCBIfam" id="TIGR01175">
    <property type="entry name" value="pilM"/>
    <property type="match status" value="1"/>
</dbReference>
<comment type="caution">
    <text evidence="1">The sequence shown here is derived from an EMBL/GenBank/DDBJ whole genome shotgun (WGS) entry which is preliminary data.</text>
</comment>
<dbReference type="PIRSF" id="PIRSF019169">
    <property type="entry name" value="PilM"/>
    <property type="match status" value="1"/>
</dbReference>
<organism evidence="1 2">
    <name type="scientific">Clostridium aestuarii</name>
    <dbReference type="NCBI Taxonomy" id="338193"/>
    <lineage>
        <taxon>Bacteria</taxon>
        <taxon>Bacillati</taxon>
        <taxon>Bacillota</taxon>
        <taxon>Clostridia</taxon>
        <taxon>Eubacteriales</taxon>
        <taxon>Clostridiaceae</taxon>
        <taxon>Clostridium</taxon>
    </lineage>
</organism>
<proteinExistence type="predicted"/>
<keyword evidence="2" id="KW-1185">Reference proteome</keyword>
<dbReference type="PANTHER" id="PTHR32432:SF3">
    <property type="entry name" value="ETHANOLAMINE UTILIZATION PROTEIN EUTJ"/>
    <property type="match status" value="1"/>
</dbReference>
<dbReference type="Pfam" id="PF11104">
    <property type="entry name" value="PilM_2"/>
    <property type="match status" value="1"/>
</dbReference>
<name>A0ABT4D022_9CLOT</name>
<dbReference type="InterPro" id="IPR043129">
    <property type="entry name" value="ATPase_NBD"/>
</dbReference>
<evidence type="ECO:0000313" key="1">
    <source>
        <dbReference type="EMBL" id="MCY6484581.1"/>
    </source>
</evidence>
<dbReference type="CDD" id="cd24049">
    <property type="entry name" value="ASKHA_NBD_PilM"/>
    <property type="match status" value="1"/>
</dbReference>
<accession>A0ABT4D022</accession>
<dbReference type="RefSeq" id="WP_268040886.1">
    <property type="nucleotide sequence ID" value="NZ_JAPQER010000003.1"/>
</dbReference>
<dbReference type="Gene3D" id="3.30.420.40">
    <property type="match status" value="2"/>
</dbReference>